<dbReference type="RefSeq" id="WP_157476471.1">
    <property type="nucleotide sequence ID" value="NZ_CP046566.1"/>
</dbReference>
<keyword evidence="1" id="KW-0732">Signal</keyword>
<reference evidence="2 3" key="1">
    <citation type="submission" date="2019-11" db="EMBL/GenBank/DDBJ databases">
        <authorList>
            <person name="Im W.T."/>
        </authorList>
    </citation>
    <scope>NUCLEOTIDE SEQUENCE [LARGE SCALE GENOMIC DNA]</scope>
    <source>
        <strain evidence="2 3">SB-02</strain>
    </source>
</reference>
<name>A0A6I6G4R9_9BACT</name>
<dbReference type="KEGG" id="fls:GLV81_02215"/>
<feature type="signal peptide" evidence="1">
    <location>
        <begin position="1"/>
        <end position="23"/>
    </location>
</feature>
<sequence>MMKRISWMVLLLAGLVATQDAMAQKKTTKKAKPKTTNTKQPAVVNTPVVAPPVVDTPKVKVEEKDTIPVKAVVPSRRPTSTVEGNLTLDKTPLQYDHIRIDDQVYKQIVWREINVKEKMNLPFTYEADEDNGNQKFFNILLRHIKEGDITAFSNANDRFTTALKVEEIATMLMGKKYVISKPDLVLDPDMSKGIMKDTTIRDEFNENTIVAYRIKEEIIFDRETSRLHFRILGIAPVRAVLNDDGSFRDSYTLFWLYYPELRPVLAKYEAYNPRNMGMRMSWEEIFESRYFSSYITKSTLNNPFDKALSGYIADPLMRLLEGENIRETIFNWEQNQWSY</sequence>
<proteinExistence type="predicted"/>
<dbReference type="Pfam" id="PF19841">
    <property type="entry name" value="GldN"/>
    <property type="match status" value="1"/>
</dbReference>
<dbReference type="InterPro" id="IPR019847">
    <property type="entry name" value="Gliding_motility_assoc_GldN"/>
</dbReference>
<protein>
    <submittedName>
        <fullName evidence="2">Gliding motility protein GldN</fullName>
    </submittedName>
</protein>
<keyword evidence="3" id="KW-1185">Reference proteome</keyword>
<evidence type="ECO:0000256" key="1">
    <source>
        <dbReference type="SAM" id="SignalP"/>
    </source>
</evidence>
<evidence type="ECO:0000313" key="2">
    <source>
        <dbReference type="EMBL" id="QGW27077.1"/>
    </source>
</evidence>
<evidence type="ECO:0000313" key="3">
    <source>
        <dbReference type="Proteomes" id="UP000426027"/>
    </source>
</evidence>
<dbReference type="EMBL" id="CP046566">
    <property type="protein sequence ID" value="QGW27077.1"/>
    <property type="molecule type" value="Genomic_DNA"/>
</dbReference>
<feature type="chain" id="PRO_5026184417" evidence="1">
    <location>
        <begin position="24"/>
        <end position="339"/>
    </location>
</feature>
<dbReference type="AlphaFoldDB" id="A0A6I6G4R9"/>
<accession>A0A6I6G4R9</accession>
<dbReference type="Proteomes" id="UP000426027">
    <property type="component" value="Chromosome"/>
</dbReference>
<organism evidence="2 3">
    <name type="scientific">Phnomibacter ginsenosidimutans</name>
    <dbReference type="NCBI Taxonomy" id="2676868"/>
    <lineage>
        <taxon>Bacteria</taxon>
        <taxon>Pseudomonadati</taxon>
        <taxon>Bacteroidota</taxon>
        <taxon>Chitinophagia</taxon>
        <taxon>Chitinophagales</taxon>
        <taxon>Chitinophagaceae</taxon>
        <taxon>Phnomibacter</taxon>
    </lineage>
</organism>
<dbReference type="NCBIfam" id="TIGR03523">
    <property type="entry name" value="GldN"/>
    <property type="match status" value="1"/>
</dbReference>
<gene>
    <name evidence="2" type="primary">gldN</name>
    <name evidence="2" type="ORF">GLV81_02215</name>
</gene>